<evidence type="ECO:0000256" key="1">
    <source>
        <dbReference type="ARBA" id="ARBA00023235"/>
    </source>
</evidence>
<dbReference type="InterPro" id="IPR000652">
    <property type="entry name" value="Triosephosphate_isomerase"/>
</dbReference>
<accession>T0ZQH0</accession>
<evidence type="ECO:0000313" key="3">
    <source>
        <dbReference type="EMBL" id="EQD32055.1"/>
    </source>
</evidence>
<dbReference type="PROSITE" id="PS51440">
    <property type="entry name" value="TIM_2"/>
    <property type="match status" value="1"/>
</dbReference>
<organism evidence="3">
    <name type="scientific">mine drainage metagenome</name>
    <dbReference type="NCBI Taxonomy" id="410659"/>
    <lineage>
        <taxon>unclassified sequences</taxon>
        <taxon>metagenomes</taxon>
        <taxon>ecological metagenomes</taxon>
    </lineage>
</organism>
<dbReference type="NCBIfam" id="NF003302">
    <property type="entry name" value="PRK04302.1"/>
    <property type="match status" value="1"/>
</dbReference>
<evidence type="ECO:0000256" key="2">
    <source>
        <dbReference type="SAM" id="MobiDB-lite"/>
    </source>
</evidence>
<comment type="caution">
    <text evidence="3">The sequence shown here is derived from an EMBL/GenBank/DDBJ whole genome shotgun (WGS) entry which is preliminary data.</text>
</comment>
<feature type="region of interest" description="Disordered" evidence="2">
    <location>
        <begin position="1"/>
        <end position="27"/>
    </location>
</feature>
<name>T0ZQH0_9ZZZZ</name>
<protein>
    <submittedName>
        <fullName evidence="3">Triosephosphate isomerase</fullName>
        <ecNumber evidence="3">5.3.1.1</ecNumber>
    </submittedName>
</protein>
<dbReference type="InterPro" id="IPR035990">
    <property type="entry name" value="TIM_sf"/>
</dbReference>
<keyword evidence="1 3" id="KW-0413">Isomerase</keyword>
<dbReference type="CDD" id="cd00311">
    <property type="entry name" value="TIM"/>
    <property type="match status" value="1"/>
</dbReference>
<dbReference type="EMBL" id="AUZY01011933">
    <property type="protein sequence ID" value="EQD32055.1"/>
    <property type="molecule type" value="Genomic_DNA"/>
</dbReference>
<dbReference type="Gene3D" id="3.20.20.70">
    <property type="entry name" value="Aldolase class I"/>
    <property type="match status" value="1"/>
</dbReference>
<sequence length="250" mass="26297">MATSTRSAPDPSERRPRPPDPEGSLGTPLLILNLKAYPESVGPGALRLGKLLQRLGERRGVPTALAASAPDLGTLARLLTIPVLAQHADDAPPGPRTGWMVPAALGAAGVRGSLLGHSEHPLSDRELPGVVRRLKASGLASVICAGEDRQAILRARQCHPDYLAVEPPELIGGHVSVSAARPEIISRAVRGIRRASRKTRVLCGAGIHTGEDVRRALDLGAQGVLLASAVTLSPTPERVLRELLAGFPRR</sequence>
<dbReference type="AlphaFoldDB" id="T0ZQH0"/>
<proteinExistence type="predicted"/>
<feature type="compositionally biased region" description="Basic and acidic residues" evidence="2">
    <location>
        <begin position="11"/>
        <end position="20"/>
    </location>
</feature>
<reference evidence="3" key="1">
    <citation type="submission" date="2013-08" db="EMBL/GenBank/DDBJ databases">
        <authorList>
            <person name="Mendez C."/>
            <person name="Richter M."/>
            <person name="Ferrer M."/>
            <person name="Sanchez J."/>
        </authorList>
    </citation>
    <scope>NUCLEOTIDE SEQUENCE</scope>
</reference>
<feature type="compositionally biased region" description="Low complexity" evidence="2">
    <location>
        <begin position="1"/>
        <end position="10"/>
    </location>
</feature>
<dbReference type="EC" id="5.3.1.1" evidence="3"/>
<dbReference type="Pfam" id="PF00121">
    <property type="entry name" value="TIM"/>
    <property type="match status" value="1"/>
</dbReference>
<dbReference type="GO" id="GO:0004807">
    <property type="term" value="F:triose-phosphate isomerase activity"/>
    <property type="evidence" value="ECO:0007669"/>
    <property type="project" value="UniProtKB-EC"/>
</dbReference>
<reference evidence="3" key="2">
    <citation type="journal article" date="2014" name="ISME J.">
        <title>Microbial stratification in low pH oxic and suboxic macroscopic growths along an acid mine drainage.</title>
        <authorList>
            <person name="Mendez-Garcia C."/>
            <person name="Mesa V."/>
            <person name="Sprenger R.R."/>
            <person name="Richter M."/>
            <person name="Diez M.S."/>
            <person name="Solano J."/>
            <person name="Bargiela R."/>
            <person name="Golyshina O.V."/>
            <person name="Manteca A."/>
            <person name="Ramos J.L."/>
            <person name="Gallego J.R."/>
            <person name="Llorente I."/>
            <person name="Martins Dos Santos V.A."/>
            <person name="Jensen O.N."/>
            <person name="Pelaez A.I."/>
            <person name="Sanchez J."/>
            <person name="Ferrer M."/>
        </authorList>
    </citation>
    <scope>NUCLEOTIDE SEQUENCE</scope>
</reference>
<dbReference type="InterPro" id="IPR013785">
    <property type="entry name" value="Aldolase_TIM"/>
</dbReference>
<gene>
    <name evidence="3" type="ORF">B1B_17849</name>
</gene>
<dbReference type="SUPFAM" id="SSF51351">
    <property type="entry name" value="Triosephosphate isomerase (TIM)"/>
    <property type="match status" value="1"/>
</dbReference>